<dbReference type="EMBL" id="BAAAPM010000009">
    <property type="protein sequence ID" value="GAA1737812.1"/>
    <property type="molecule type" value="Genomic_DNA"/>
</dbReference>
<evidence type="ECO:0000313" key="2">
    <source>
        <dbReference type="EMBL" id="GAA1737812.1"/>
    </source>
</evidence>
<protein>
    <submittedName>
        <fullName evidence="2">Uncharacterized protein</fullName>
    </submittedName>
</protein>
<comment type="caution">
    <text evidence="2">The sequence shown here is derived from an EMBL/GenBank/DDBJ whole genome shotgun (WGS) entry which is preliminary data.</text>
</comment>
<keyword evidence="3" id="KW-1185">Reference proteome</keyword>
<name>A0ABN2JSN2_9MICO</name>
<dbReference type="Proteomes" id="UP001501138">
    <property type="component" value="Unassembled WGS sequence"/>
</dbReference>
<sequence length="50" mass="5599">MARTIRRHLAAGRAARTRVPVRSLRSVRSVRPACLPRAYVRDRQDVDGAG</sequence>
<evidence type="ECO:0000313" key="3">
    <source>
        <dbReference type="Proteomes" id="UP001501138"/>
    </source>
</evidence>
<accession>A0ABN2JSN2</accession>
<organism evidence="2 3">
    <name type="scientific">Isoptericola hypogeus</name>
    <dbReference type="NCBI Taxonomy" id="300179"/>
    <lineage>
        <taxon>Bacteria</taxon>
        <taxon>Bacillati</taxon>
        <taxon>Actinomycetota</taxon>
        <taxon>Actinomycetes</taxon>
        <taxon>Micrococcales</taxon>
        <taxon>Promicromonosporaceae</taxon>
        <taxon>Isoptericola</taxon>
    </lineage>
</organism>
<evidence type="ECO:0000256" key="1">
    <source>
        <dbReference type="SAM" id="MobiDB-lite"/>
    </source>
</evidence>
<reference evidence="2 3" key="1">
    <citation type="journal article" date="2019" name="Int. J. Syst. Evol. Microbiol.">
        <title>The Global Catalogue of Microorganisms (GCM) 10K type strain sequencing project: providing services to taxonomists for standard genome sequencing and annotation.</title>
        <authorList>
            <consortium name="The Broad Institute Genomics Platform"/>
            <consortium name="The Broad Institute Genome Sequencing Center for Infectious Disease"/>
            <person name="Wu L."/>
            <person name="Ma J."/>
        </authorList>
    </citation>
    <scope>NUCLEOTIDE SEQUENCE [LARGE SCALE GENOMIC DNA]</scope>
    <source>
        <strain evidence="2 3">JCM 15589</strain>
    </source>
</reference>
<feature type="region of interest" description="Disordered" evidence="1">
    <location>
        <begin position="1"/>
        <end position="21"/>
    </location>
</feature>
<feature type="compositionally biased region" description="Basic residues" evidence="1">
    <location>
        <begin position="1"/>
        <end position="10"/>
    </location>
</feature>
<gene>
    <name evidence="2" type="ORF">GCM10009809_36140</name>
</gene>
<proteinExistence type="predicted"/>